<dbReference type="PANTHER" id="PTHR13774:SF17">
    <property type="entry name" value="PHENAZINE BIOSYNTHESIS-LIKE DOMAIN-CONTAINING PROTEIN"/>
    <property type="match status" value="1"/>
</dbReference>
<evidence type="ECO:0000313" key="4">
    <source>
        <dbReference type="EMBL" id="WNQ14074.1"/>
    </source>
</evidence>
<dbReference type="GO" id="GO:0016853">
    <property type="term" value="F:isomerase activity"/>
    <property type="evidence" value="ECO:0007669"/>
    <property type="project" value="UniProtKB-KW"/>
</dbReference>
<proteinExistence type="inferred from homology"/>
<dbReference type="NCBIfam" id="TIGR00654">
    <property type="entry name" value="PhzF_family"/>
    <property type="match status" value="1"/>
</dbReference>
<dbReference type="RefSeq" id="WP_315607857.1">
    <property type="nucleotide sequence ID" value="NZ_CP130318.1"/>
</dbReference>
<sequence length="261" mass="28948">MSLTIYVVDAFSKQAFRGNPAAVCLTTDPLPDEQMQKIAQEMHLSETAFLVPVQEGFSLRWFTPLAEVELCGHATLASAHILWETGTLDPNRQAVFHTKSGRLTADRNGSWIELDFPAEEVERSDYPEELIEALAVEPVFVGRNRFDYFIEVESADLLCSLQPNFSLLAGIPTRGVNVTSRSDDYDFISRCFFPAIGVNEDPVTGSAHCGLAPYWGRLLQKTEMTAYQASSRGGVLKLSLRNDRVRIAGQAVTVMRSTLLV</sequence>
<protein>
    <submittedName>
        <fullName evidence="4">PhzF family phenazine biosynthesis protein</fullName>
    </submittedName>
</protein>
<dbReference type="PIRSF" id="PIRSF016184">
    <property type="entry name" value="PhzC_PhzF"/>
    <property type="match status" value="1"/>
</dbReference>
<comment type="similarity">
    <text evidence="1">Belongs to the PhzF family.</text>
</comment>
<dbReference type="SUPFAM" id="SSF54506">
    <property type="entry name" value="Diaminopimelate epimerase-like"/>
    <property type="match status" value="1"/>
</dbReference>
<dbReference type="AlphaFoldDB" id="A0AA96LIP8"/>
<keyword evidence="2" id="KW-0413">Isomerase</keyword>
<dbReference type="Proteomes" id="UP001305702">
    <property type="component" value="Chromosome"/>
</dbReference>
<reference evidence="4 5" key="1">
    <citation type="submission" date="2022-02" db="EMBL/GenBank/DDBJ databases">
        <title>Paenibacillus sp. MBLB1776 Whole Genome Shotgun Sequencing.</title>
        <authorList>
            <person name="Hwang C.Y."/>
            <person name="Cho E.-S."/>
            <person name="Seo M.-J."/>
        </authorList>
    </citation>
    <scope>NUCLEOTIDE SEQUENCE [LARGE SCALE GENOMIC DNA]</scope>
    <source>
        <strain evidence="4 5">MBLB1776</strain>
    </source>
</reference>
<feature type="active site" evidence="3">
    <location>
        <position position="46"/>
    </location>
</feature>
<dbReference type="Pfam" id="PF02567">
    <property type="entry name" value="PhzC-PhzF"/>
    <property type="match status" value="1"/>
</dbReference>
<dbReference type="GO" id="GO:0005737">
    <property type="term" value="C:cytoplasm"/>
    <property type="evidence" value="ECO:0007669"/>
    <property type="project" value="TreeGrafter"/>
</dbReference>
<dbReference type="InterPro" id="IPR003719">
    <property type="entry name" value="Phenazine_PhzF-like"/>
</dbReference>
<evidence type="ECO:0000256" key="1">
    <source>
        <dbReference type="ARBA" id="ARBA00008270"/>
    </source>
</evidence>
<dbReference type="EMBL" id="CP130318">
    <property type="protein sequence ID" value="WNQ14074.1"/>
    <property type="molecule type" value="Genomic_DNA"/>
</dbReference>
<dbReference type="PANTHER" id="PTHR13774">
    <property type="entry name" value="PHENAZINE BIOSYNTHESIS PROTEIN"/>
    <property type="match status" value="1"/>
</dbReference>
<name>A0AA96LIP8_9BACL</name>
<gene>
    <name evidence="4" type="ORF">MJA45_13960</name>
</gene>
<accession>A0AA96LIP8</accession>
<dbReference type="Gene3D" id="3.10.310.10">
    <property type="entry name" value="Diaminopimelate Epimerase, Chain A, domain 1"/>
    <property type="match status" value="2"/>
</dbReference>
<evidence type="ECO:0000256" key="2">
    <source>
        <dbReference type="ARBA" id="ARBA00023235"/>
    </source>
</evidence>
<evidence type="ECO:0000313" key="5">
    <source>
        <dbReference type="Proteomes" id="UP001305702"/>
    </source>
</evidence>
<dbReference type="KEGG" id="paun:MJA45_13960"/>
<organism evidence="4 5">
    <name type="scientific">Paenibacillus aurantius</name>
    <dbReference type="NCBI Taxonomy" id="2918900"/>
    <lineage>
        <taxon>Bacteria</taxon>
        <taxon>Bacillati</taxon>
        <taxon>Bacillota</taxon>
        <taxon>Bacilli</taxon>
        <taxon>Bacillales</taxon>
        <taxon>Paenibacillaceae</taxon>
        <taxon>Paenibacillus</taxon>
    </lineage>
</organism>
<keyword evidence="5" id="KW-1185">Reference proteome</keyword>
<evidence type="ECO:0000256" key="3">
    <source>
        <dbReference type="PIRSR" id="PIRSR016184-1"/>
    </source>
</evidence>